<evidence type="ECO:0000313" key="3">
    <source>
        <dbReference type="Proteomes" id="UP001251857"/>
    </source>
</evidence>
<feature type="region of interest" description="Disordered" evidence="1">
    <location>
        <begin position="1"/>
        <end position="29"/>
    </location>
</feature>
<feature type="compositionally biased region" description="Basic residues" evidence="1">
    <location>
        <begin position="14"/>
        <end position="28"/>
    </location>
</feature>
<accession>A0ABU3C0Z3</accession>
<reference evidence="2 3" key="1">
    <citation type="submission" date="2023-09" db="EMBL/GenBank/DDBJ databases">
        <authorList>
            <person name="Rey-Velasco X."/>
        </authorList>
    </citation>
    <scope>NUCLEOTIDE SEQUENCE [LARGE SCALE GENOMIC DNA]</scope>
    <source>
        <strain evidence="2 3">W335</strain>
    </source>
</reference>
<evidence type="ECO:0008006" key="4">
    <source>
        <dbReference type="Google" id="ProtNLM"/>
    </source>
</evidence>
<sequence>MARSWDCGTLDERHRRHTGKHMNPRHGGRSGMLAAGVAAMLSAGCGTTPVAPEAALPAPVVAEQPGRVALVITPEFRQRRYTDDDWDIALGEPVESTFRRTLDALYREVRVTQTRDAAGVDLLVMPVWEDAQISGPGGSHTEFHEAWLHFDVQLFDDQGKRVDRWPIRAYGRSHDRLLGDDKAVTEALDRALRDTATALILKLRGQAIPGGANTAPPEPQP</sequence>
<dbReference type="RefSeq" id="WP_311653119.1">
    <property type="nucleotide sequence ID" value="NZ_JAVRIB010000009.1"/>
</dbReference>
<name>A0ABU3C0Z3_9GAMM</name>
<proteinExistence type="predicted"/>
<comment type="caution">
    <text evidence="2">The sequence shown here is derived from an EMBL/GenBank/DDBJ whole genome shotgun (WGS) entry which is preliminary data.</text>
</comment>
<evidence type="ECO:0000313" key="2">
    <source>
        <dbReference type="EMBL" id="MDT0635222.1"/>
    </source>
</evidence>
<gene>
    <name evidence="2" type="ORF">RM532_09675</name>
</gene>
<dbReference type="EMBL" id="JAVRIB010000009">
    <property type="protein sequence ID" value="MDT0635222.1"/>
    <property type="molecule type" value="Genomic_DNA"/>
</dbReference>
<evidence type="ECO:0000256" key="1">
    <source>
        <dbReference type="SAM" id="MobiDB-lite"/>
    </source>
</evidence>
<organism evidence="2 3">
    <name type="scientific">Spectribacter hydrogenoxidans</name>
    <dbReference type="NCBI Taxonomy" id="3075608"/>
    <lineage>
        <taxon>Bacteria</taxon>
        <taxon>Pseudomonadati</taxon>
        <taxon>Pseudomonadota</taxon>
        <taxon>Gammaproteobacteria</taxon>
        <taxon>Salinisphaerales</taxon>
        <taxon>Salinisphaeraceae</taxon>
        <taxon>Spectribacter</taxon>
    </lineage>
</organism>
<keyword evidence="3" id="KW-1185">Reference proteome</keyword>
<dbReference type="Proteomes" id="UP001251857">
    <property type="component" value="Unassembled WGS sequence"/>
</dbReference>
<protein>
    <recommendedName>
        <fullName evidence="4">ABC-type transport auxiliary lipoprotein component domain-containing protein</fullName>
    </recommendedName>
</protein>